<name>A0AAW0GAH3_9APHY</name>
<keyword evidence="2" id="KW-1133">Transmembrane helix</keyword>
<dbReference type="Proteomes" id="UP001385951">
    <property type="component" value="Unassembled WGS sequence"/>
</dbReference>
<evidence type="ECO:0000313" key="3">
    <source>
        <dbReference type="EMBL" id="KAK7687159.1"/>
    </source>
</evidence>
<reference evidence="3 4" key="1">
    <citation type="submission" date="2022-09" db="EMBL/GenBank/DDBJ databases">
        <authorList>
            <person name="Palmer J.M."/>
        </authorList>
    </citation>
    <scope>NUCLEOTIDE SEQUENCE [LARGE SCALE GENOMIC DNA]</scope>
    <source>
        <strain evidence="3 4">DSM 7382</strain>
    </source>
</reference>
<keyword evidence="2" id="KW-0812">Transmembrane</keyword>
<sequence>MAGLNEGARRTFGFGAMIGSVMVALKLKDKWDEYNQLPTEERDGRVRLGSPLDEDSETTPFRDGDLETSSGKPRRKQSPDCCMCFGYRCGLFWKAFGIVCLIVVIWNAVKFALWAAKPASTGLEKLPEFSTSLGCVDAPFFFEDQQQILYTVGTNVGRADHAVDIRGAGVGTLIVAEGPSQSTDVKYEMTLRSDSREFASRFSVVHPSQNEVADGSEHSRLLLSAPGNIDDSCMRYDIKMTIPPSIKRLHIQAHATTHIKFNDTSNIELDRLYITTYTTDPLNMILPTEHVRAKQVNFEMVAGWLVGVTRLVEKTVVLTQRGNAHTNLHVKPAPSLGETPAPAILETTTGAGRSDIFFESDKASPHRPIQATHRSSRNGDIYLTYKDAEYNGKVKFDAHSYTTKGLHGTFGRVDDHNGKSDLPYVGNPEGVDKLTVSSPRGWVGLYF</sequence>
<proteinExistence type="predicted"/>
<feature type="region of interest" description="Disordered" evidence="1">
    <location>
        <begin position="45"/>
        <end position="77"/>
    </location>
</feature>
<feature type="transmembrane region" description="Helical" evidence="2">
    <location>
        <begin position="91"/>
        <end position="109"/>
    </location>
</feature>
<protein>
    <submittedName>
        <fullName evidence="3">Uncharacterized protein</fullName>
    </submittedName>
</protein>
<organism evidence="3 4">
    <name type="scientific">Cerrena zonata</name>
    <dbReference type="NCBI Taxonomy" id="2478898"/>
    <lineage>
        <taxon>Eukaryota</taxon>
        <taxon>Fungi</taxon>
        <taxon>Dikarya</taxon>
        <taxon>Basidiomycota</taxon>
        <taxon>Agaricomycotina</taxon>
        <taxon>Agaricomycetes</taxon>
        <taxon>Polyporales</taxon>
        <taxon>Cerrenaceae</taxon>
        <taxon>Cerrena</taxon>
    </lineage>
</organism>
<evidence type="ECO:0000313" key="4">
    <source>
        <dbReference type="Proteomes" id="UP001385951"/>
    </source>
</evidence>
<gene>
    <name evidence="3" type="ORF">QCA50_009662</name>
</gene>
<accession>A0AAW0GAH3</accession>
<comment type="caution">
    <text evidence="3">The sequence shown here is derived from an EMBL/GenBank/DDBJ whole genome shotgun (WGS) entry which is preliminary data.</text>
</comment>
<evidence type="ECO:0000256" key="1">
    <source>
        <dbReference type="SAM" id="MobiDB-lite"/>
    </source>
</evidence>
<keyword evidence="4" id="KW-1185">Reference proteome</keyword>
<dbReference type="EMBL" id="JASBNA010000014">
    <property type="protein sequence ID" value="KAK7687159.1"/>
    <property type="molecule type" value="Genomic_DNA"/>
</dbReference>
<evidence type="ECO:0000256" key="2">
    <source>
        <dbReference type="SAM" id="Phobius"/>
    </source>
</evidence>
<dbReference type="AlphaFoldDB" id="A0AAW0GAH3"/>
<keyword evidence="2" id="KW-0472">Membrane</keyword>